<dbReference type="Proteomes" id="UP001433268">
    <property type="component" value="Unassembled WGS sequence"/>
</dbReference>
<proteinExistence type="predicted"/>
<keyword evidence="3" id="KW-1185">Reference proteome</keyword>
<evidence type="ECO:0000256" key="1">
    <source>
        <dbReference type="SAM" id="MobiDB-lite"/>
    </source>
</evidence>
<accession>A0ABR1VLV2</accession>
<comment type="caution">
    <text evidence="2">The sequence shown here is derived from an EMBL/GenBank/DDBJ whole genome shotgun (WGS) entry which is preliminary data.</text>
</comment>
<dbReference type="EMBL" id="JAQQWN010000008">
    <property type="protein sequence ID" value="KAK8071195.1"/>
    <property type="molecule type" value="Genomic_DNA"/>
</dbReference>
<evidence type="ECO:0000313" key="3">
    <source>
        <dbReference type="Proteomes" id="UP001433268"/>
    </source>
</evidence>
<sequence length="91" mass="9816">MNAAAADGIPDSASNDNTNGDAEGVADEDASAIGDSWVDDFPLDSLESEAVEVADADEAVGSGSDWEDAPLYVQLQLQERLRRRYQRDEQQ</sequence>
<dbReference type="RefSeq" id="XP_066665003.1">
    <property type="nucleotide sequence ID" value="XM_066815713.1"/>
</dbReference>
<name>A0ABR1VLV2_9PEZI</name>
<gene>
    <name evidence="2" type="ORF">PG997_011398</name>
</gene>
<reference evidence="2 3" key="1">
    <citation type="submission" date="2023-01" db="EMBL/GenBank/DDBJ databases">
        <title>Analysis of 21 Apiospora genomes using comparative genomics revels a genus with tremendous synthesis potential of carbohydrate active enzymes and secondary metabolites.</title>
        <authorList>
            <person name="Sorensen T."/>
        </authorList>
    </citation>
    <scope>NUCLEOTIDE SEQUENCE [LARGE SCALE GENOMIC DNA]</scope>
    <source>
        <strain evidence="2 3">CBS 114990</strain>
    </source>
</reference>
<evidence type="ECO:0000313" key="2">
    <source>
        <dbReference type="EMBL" id="KAK8071195.1"/>
    </source>
</evidence>
<dbReference type="GeneID" id="92048773"/>
<feature type="region of interest" description="Disordered" evidence="1">
    <location>
        <begin position="1"/>
        <end position="41"/>
    </location>
</feature>
<protein>
    <submittedName>
        <fullName evidence="2">Uncharacterized protein</fullName>
    </submittedName>
</protein>
<organism evidence="2 3">
    <name type="scientific">Apiospora hydei</name>
    <dbReference type="NCBI Taxonomy" id="1337664"/>
    <lineage>
        <taxon>Eukaryota</taxon>
        <taxon>Fungi</taxon>
        <taxon>Dikarya</taxon>
        <taxon>Ascomycota</taxon>
        <taxon>Pezizomycotina</taxon>
        <taxon>Sordariomycetes</taxon>
        <taxon>Xylariomycetidae</taxon>
        <taxon>Amphisphaeriales</taxon>
        <taxon>Apiosporaceae</taxon>
        <taxon>Apiospora</taxon>
    </lineage>
</organism>